<evidence type="ECO:0000313" key="1">
    <source>
        <dbReference type="Proteomes" id="UP000887574"/>
    </source>
</evidence>
<organism evidence="1 2">
    <name type="scientific">Ditylenchus dipsaci</name>
    <dbReference type="NCBI Taxonomy" id="166011"/>
    <lineage>
        <taxon>Eukaryota</taxon>
        <taxon>Metazoa</taxon>
        <taxon>Ecdysozoa</taxon>
        <taxon>Nematoda</taxon>
        <taxon>Chromadorea</taxon>
        <taxon>Rhabditida</taxon>
        <taxon>Tylenchina</taxon>
        <taxon>Tylenchomorpha</taxon>
        <taxon>Sphaerularioidea</taxon>
        <taxon>Anguinidae</taxon>
        <taxon>Anguininae</taxon>
        <taxon>Ditylenchus</taxon>
    </lineage>
</organism>
<dbReference type="AlphaFoldDB" id="A0A915EHY4"/>
<proteinExistence type="predicted"/>
<name>A0A915EHY4_9BILA</name>
<accession>A0A915EHY4</accession>
<dbReference type="WBParaSite" id="jg609">
    <property type="protein sequence ID" value="jg609"/>
    <property type="gene ID" value="jg609"/>
</dbReference>
<dbReference type="Proteomes" id="UP000887574">
    <property type="component" value="Unplaced"/>
</dbReference>
<keyword evidence="1" id="KW-1185">Reference proteome</keyword>
<protein>
    <submittedName>
        <fullName evidence="2">Ovule protein</fullName>
    </submittedName>
</protein>
<reference evidence="2" key="1">
    <citation type="submission" date="2022-11" db="UniProtKB">
        <authorList>
            <consortium name="WormBaseParasite"/>
        </authorList>
    </citation>
    <scope>IDENTIFICATION</scope>
</reference>
<evidence type="ECO:0000313" key="2">
    <source>
        <dbReference type="WBParaSite" id="jg609"/>
    </source>
</evidence>
<sequence length="82" mass="9777">MMLKSSKSICWMLLHEETNRIIQRSSFDQKLQWRRHNSLRLCCQYFLQHGLCQCNRMCLEIPSGDKVISIHQCLKNTSVKSY</sequence>